<dbReference type="Proteomes" id="UP001159363">
    <property type="component" value="Chromosome 6"/>
</dbReference>
<keyword evidence="2" id="KW-1185">Reference proteome</keyword>
<proteinExistence type="predicted"/>
<dbReference type="InterPro" id="IPR012337">
    <property type="entry name" value="RNaseH-like_sf"/>
</dbReference>
<dbReference type="InterPro" id="IPR050951">
    <property type="entry name" value="Retrovirus_Pol_polyprotein"/>
</dbReference>
<gene>
    <name evidence="1" type="ORF">PR048_020064</name>
</gene>
<evidence type="ECO:0000313" key="1">
    <source>
        <dbReference type="EMBL" id="KAJ8879456.1"/>
    </source>
</evidence>
<protein>
    <recommendedName>
        <fullName evidence="3">Integrase catalytic domain-containing protein</fullName>
    </recommendedName>
</protein>
<name>A0ABQ9H5G5_9NEOP</name>
<organism evidence="1 2">
    <name type="scientific">Dryococelus australis</name>
    <dbReference type="NCBI Taxonomy" id="614101"/>
    <lineage>
        <taxon>Eukaryota</taxon>
        <taxon>Metazoa</taxon>
        <taxon>Ecdysozoa</taxon>
        <taxon>Arthropoda</taxon>
        <taxon>Hexapoda</taxon>
        <taxon>Insecta</taxon>
        <taxon>Pterygota</taxon>
        <taxon>Neoptera</taxon>
        <taxon>Polyneoptera</taxon>
        <taxon>Phasmatodea</taxon>
        <taxon>Verophasmatodea</taxon>
        <taxon>Anareolatae</taxon>
        <taxon>Phasmatidae</taxon>
        <taxon>Eurycanthinae</taxon>
        <taxon>Dryococelus</taxon>
    </lineage>
</organism>
<dbReference type="SUPFAM" id="SSF53098">
    <property type="entry name" value="Ribonuclease H-like"/>
    <property type="match status" value="1"/>
</dbReference>
<reference evidence="1 2" key="1">
    <citation type="submission" date="2023-02" db="EMBL/GenBank/DDBJ databases">
        <title>LHISI_Scaffold_Assembly.</title>
        <authorList>
            <person name="Stuart O.P."/>
            <person name="Cleave R."/>
            <person name="Magrath M.J.L."/>
            <person name="Mikheyev A.S."/>
        </authorList>
    </citation>
    <scope>NUCLEOTIDE SEQUENCE [LARGE SCALE GENOMIC DNA]</scope>
    <source>
        <strain evidence="1">Daus_M_001</strain>
        <tissue evidence="1">Leg muscle</tissue>
    </source>
</reference>
<evidence type="ECO:0000313" key="2">
    <source>
        <dbReference type="Proteomes" id="UP001159363"/>
    </source>
</evidence>
<dbReference type="PANTHER" id="PTHR37984">
    <property type="entry name" value="PROTEIN CBG26694"/>
    <property type="match status" value="1"/>
</dbReference>
<evidence type="ECO:0008006" key="3">
    <source>
        <dbReference type="Google" id="ProtNLM"/>
    </source>
</evidence>
<dbReference type="PANTHER" id="PTHR37984:SF7">
    <property type="entry name" value="INTEGRASE CATALYTIC DOMAIN-CONTAINING PROTEIN"/>
    <property type="match status" value="1"/>
</dbReference>
<accession>A0ABQ9H5G5</accession>
<dbReference type="InterPro" id="IPR036397">
    <property type="entry name" value="RNaseH_sf"/>
</dbReference>
<dbReference type="EMBL" id="JARBHB010000007">
    <property type="protein sequence ID" value="KAJ8879456.1"/>
    <property type="molecule type" value="Genomic_DNA"/>
</dbReference>
<dbReference type="Gene3D" id="3.30.420.10">
    <property type="entry name" value="Ribonuclease H-like superfamily/Ribonuclease H"/>
    <property type="match status" value="1"/>
</dbReference>
<sequence length="216" mass="24436">MPCDIKQVVSNREISQTYQRSNTKGPLMPHPIPDRPWAHLGADILAFAGKNFLVSIDCFSTWLELKLLSAKSSLLSDNVPFSSYKFKQFAECWNFKVQTTSSNFPQANGLAEKAVDIAKRMLHKEYSYCCILIGLSPPQMHLHYRLKSKIPTYSDHLKPHVEANVPTRLRASQHSQKCYYDRSAVALPELSPNQSVTVQQGNKWTPATIVNKFDAP</sequence>
<comment type="caution">
    <text evidence="1">The sequence shown here is derived from an EMBL/GenBank/DDBJ whole genome shotgun (WGS) entry which is preliminary data.</text>
</comment>